<dbReference type="EMBL" id="KF900552">
    <property type="protein sequence ID" value="AIE99018.1"/>
    <property type="molecule type" value="Genomic_DNA"/>
</dbReference>
<reference evidence="1" key="1">
    <citation type="journal article" date="2014" name="Genome Biol. Evol.">
        <title>Pangenome evidence for extensive interdomain horizontal transfer affecting lineage core and shell genes in uncultured planktonic thaumarchaeota and euryarchaeota.</title>
        <authorList>
            <person name="Deschamps P."/>
            <person name="Zivanovic Y."/>
            <person name="Moreira D."/>
            <person name="Rodriguez-Valera F."/>
            <person name="Lopez-Garcia P."/>
        </authorList>
    </citation>
    <scope>NUCLEOTIDE SEQUENCE</scope>
</reference>
<accession>A0A075G614</accession>
<protein>
    <recommendedName>
        <fullName evidence="2">N-acetyltransferase domain-containing protein</fullName>
    </recommendedName>
</protein>
<proteinExistence type="predicted"/>
<dbReference type="SUPFAM" id="SSF55729">
    <property type="entry name" value="Acyl-CoA N-acyltransferases (Nat)"/>
    <property type="match status" value="1"/>
</dbReference>
<name>A0A075G614_9EURY</name>
<dbReference type="InterPro" id="IPR016181">
    <property type="entry name" value="Acyl_CoA_acyltransferase"/>
</dbReference>
<sequence length="150" mass="17498">MMKNIRKIAIKTIGRMSDNGPPIVSINDILGFREYTRYENSWFYIGRAPISRCIVIMQDDWVEIHNVCVNEPEDRSKGHGTAMIADIRSAFPEHHIWVNAAECSRAFWEKMVDRGHIDSIENEYWWPCWDTTCTICHPTRVTGKRRAGAW</sequence>
<evidence type="ECO:0008006" key="2">
    <source>
        <dbReference type="Google" id="ProtNLM"/>
    </source>
</evidence>
<evidence type="ECO:0000313" key="1">
    <source>
        <dbReference type="EMBL" id="AIE99018.1"/>
    </source>
</evidence>
<dbReference type="Gene3D" id="3.40.630.30">
    <property type="match status" value="1"/>
</dbReference>
<organism evidence="1">
    <name type="scientific">uncultured marine group II/III euryarchaeote KM3_103_A07</name>
    <dbReference type="NCBI Taxonomy" id="1457846"/>
    <lineage>
        <taxon>Archaea</taxon>
        <taxon>Methanobacteriati</taxon>
        <taxon>Methanobacteriota</taxon>
        <taxon>environmental samples</taxon>
    </lineage>
</organism>
<dbReference type="AlphaFoldDB" id="A0A075G614"/>